<keyword evidence="7 8" id="KW-0472">Membrane</keyword>
<feature type="transmembrane region" description="Helical" evidence="8">
    <location>
        <begin position="238"/>
        <end position="260"/>
    </location>
</feature>
<feature type="transmembrane region" description="Helical" evidence="8">
    <location>
        <begin position="181"/>
        <end position="204"/>
    </location>
</feature>
<feature type="transmembrane region" description="Helical" evidence="8">
    <location>
        <begin position="12"/>
        <end position="38"/>
    </location>
</feature>
<evidence type="ECO:0000256" key="3">
    <source>
        <dbReference type="ARBA" id="ARBA00022475"/>
    </source>
</evidence>
<dbReference type="AlphaFoldDB" id="A0A849KP49"/>
<comment type="caution">
    <text evidence="10">The sequence shown here is derived from an EMBL/GenBank/DDBJ whole genome shotgun (WGS) entry which is preliminary data.</text>
</comment>
<dbReference type="Gene3D" id="1.10.3720.10">
    <property type="entry name" value="MetI-like"/>
    <property type="match status" value="1"/>
</dbReference>
<evidence type="ECO:0000313" key="10">
    <source>
        <dbReference type="EMBL" id="NNU63481.1"/>
    </source>
</evidence>
<accession>A0A849KP49</accession>
<keyword evidence="4" id="KW-0997">Cell inner membrane</keyword>
<dbReference type="PROSITE" id="PS50928">
    <property type="entry name" value="ABC_TM1"/>
    <property type="match status" value="1"/>
</dbReference>
<sequence>MKTNRFSPFIAGLFVPAVAWVCYLLLLVPTLIVFPISLGNSSEMEFPPANPSLDLYRQFFADPAWWGSMIQSGAIALIVTIFAIALGVPAAYALQRSRVSGQGFIQGLIMGPLLVPVIVLALGLYLQLGPWGGLNSNLTLVLSHVMLAIPFMMLSVGASLRHLDPALENAALIMGASKLSIFFRVVLPQLASGIAAGSMFAFLISLDEVIVAYFITGPDTQTLPVKMYSAIRWEVSPVIAAISTLLTIISFVLALAIMFLERNQRSYAG</sequence>
<feature type="domain" description="ABC transmembrane type-1" evidence="9">
    <location>
        <begin position="69"/>
        <end position="257"/>
    </location>
</feature>
<dbReference type="PANTHER" id="PTHR43357:SF4">
    <property type="entry name" value="INNER MEMBRANE ABC TRANSPORTER PERMEASE PROTEIN YDCV"/>
    <property type="match status" value="1"/>
</dbReference>
<evidence type="ECO:0000256" key="4">
    <source>
        <dbReference type="ARBA" id="ARBA00022519"/>
    </source>
</evidence>
<feature type="transmembrane region" description="Helical" evidence="8">
    <location>
        <begin position="69"/>
        <end position="92"/>
    </location>
</feature>
<proteinExistence type="inferred from homology"/>
<evidence type="ECO:0000259" key="9">
    <source>
        <dbReference type="PROSITE" id="PS50928"/>
    </source>
</evidence>
<dbReference type="GO" id="GO:0005886">
    <property type="term" value="C:plasma membrane"/>
    <property type="evidence" value="ECO:0007669"/>
    <property type="project" value="UniProtKB-SubCell"/>
</dbReference>
<comment type="subcellular location">
    <subcellularLocation>
        <location evidence="1">Cell inner membrane</location>
        <topology evidence="1">Multi-pass membrane protein</topology>
    </subcellularLocation>
    <subcellularLocation>
        <location evidence="8">Cell membrane</location>
        <topology evidence="8">Multi-pass membrane protein</topology>
    </subcellularLocation>
</comment>
<protein>
    <submittedName>
        <fullName evidence="10">ABC transporter permease</fullName>
    </submittedName>
</protein>
<evidence type="ECO:0000256" key="8">
    <source>
        <dbReference type="RuleBase" id="RU363032"/>
    </source>
</evidence>
<dbReference type="EMBL" id="JABFCY010000027">
    <property type="protein sequence ID" value="NNU63481.1"/>
    <property type="molecule type" value="Genomic_DNA"/>
</dbReference>
<dbReference type="Proteomes" id="UP000574931">
    <property type="component" value="Unassembled WGS sequence"/>
</dbReference>
<dbReference type="CDD" id="cd06261">
    <property type="entry name" value="TM_PBP2"/>
    <property type="match status" value="1"/>
</dbReference>
<name>A0A849KP49_9HYPH</name>
<evidence type="ECO:0000256" key="1">
    <source>
        <dbReference type="ARBA" id="ARBA00004429"/>
    </source>
</evidence>
<evidence type="ECO:0000256" key="7">
    <source>
        <dbReference type="ARBA" id="ARBA00023136"/>
    </source>
</evidence>
<keyword evidence="6 8" id="KW-1133">Transmembrane helix</keyword>
<dbReference type="Pfam" id="PF00528">
    <property type="entry name" value="BPD_transp_1"/>
    <property type="match status" value="1"/>
</dbReference>
<dbReference type="InterPro" id="IPR000515">
    <property type="entry name" value="MetI-like"/>
</dbReference>
<dbReference type="PANTHER" id="PTHR43357">
    <property type="entry name" value="INNER MEMBRANE ABC TRANSPORTER PERMEASE PROTEIN YDCV"/>
    <property type="match status" value="1"/>
</dbReference>
<keyword evidence="2 8" id="KW-0813">Transport</keyword>
<evidence type="ECO:0000256" key="6">
    <source>
        <dbReference type="ARBA" id="ARBA00022989"/>
    </source>
</evidence>
<evidence type="ECO:0000256" key="2">
    <source>
        <dbReference type="ARBA" id="ARBA00022448"/>
    </source>
</evidence>
<dbReference type="SUPFAM" id="SSF161098">
    <property type="entry name" value="MetI-like"/>
    <property type="match status" value="1"/>
</dbReference>
<evidence type="ECO:0000313" key="11">
    <source>
        <dbReference type="Proteomes" id="UP000574931"/>
    </source>
</evidence>
<dbReference type="GO" id="GO:0055085">
    <property type="term" value="P:transmembrane transport"/>
    <property type="evidence" value="ECO:0007669"/>
    <property type="project" value="InterPro"/>
</dbReference>
<dbReference type="RefSeq" id="WP_171319815.1">
    <property type="nucleotide sequence ID" value="NZ_JABFCY010000027.1"/>
</dbReference>
<comment type="similarity">
    <text evidence="8">Belongs to the binding-protein-dependent transport system permease family.</text>
</comment>
<dbReference type="InterPro" id="IPR035906">
    <property type="entry name" value="MetI-like_sf"/>
</dbReference>
<keyword evidence="11" id="KW-1185">Reference proteome</keyword>
<organism evidence="10 11">
    <name type="scientific">Ochrobactrum soli</name>
    <dbReference type="NCBI Taxonomy" id="2448455"/>
    <lineage>
        <taxon>Bacteria</taxon>
        <taxon>Pseudomonadati</taxon>
        <taxon>Pseudomonadota</taxon>
        <taxon>Alphaproteobacteria</taxon>
        <taxon>Hyphomicrobiales</taxon>
        <taxon>Brucellaceae</taxon>
        <taxon>Brucella/Ochrobactrum group</taxon>
        <taxon>Ochrobactrum</taxon>
    </lineage>
</organism>
<feature type="transmembrane region" description="Helical" evidence="8">
    <location>
        <begin position="138"/>
        <end position="160"/>
    </location>
</feature>
<reference evidence="10 11" key="1">
    <citation type="submission" date="2020-05" db="EMBL/GenBank/DDBJ databases">
        <title>Draft Genome Sequence of Ochrobactrum soli Isolated from Stable Fly Gut.</title>
        <authorList>
            <person name="Pileggi M.T."/>
            <person name="Vazhakkala L.J."/>
            <person name="Wong C.N."/>
        </authorList>
    </citation>
    <scope>NUCLEOTIDE SEQUENCE [LARGE SCALE GENOMIC DNA]</scope>
    <source>
        <strain evidence="10 11">MTP-C0764</strain>
    </source>
</reference>
<evidence type="ECO:0000256" key="5">
    <source>
        <dbReference type="ARBA" id="ARBA00022692"/>
    </source>
</evidence>
<keyword evidence="3" id="KW-1003">Cell membrane</keyword>
<feature type="transmembrane region" description="Helical" evidence="8">
    <location>
        <begin position="104"/>
        <end position="126"/>
    </location>
</feature>
<keyword evidence="5 8" id="KW-0812">Transmembrane</keyword>
<gene>
    <name evidence="10" type="ORF">HKX02_24955</name>
</gene>